<comment type="caution">
    <text evidence="1">The sequence shown here is derived from an EMBL/GenBank/DDBJ whole genome shotgun (WGS) entry which is preliminary data.</text>
</comment>
<dbReference type="EMBL" id="VOHS01000043">
    <property type="protein sequence ID" value="TWV95081.1"/>
    <property type="molecule type" value="Genomic_DNA"/>
</dbReference>
<dbReference type="Proteomes" id="UP000318815">
    <property type="component" value="Unassembled WGS sequence"/>
</dbReference>
<organism evidence="1 2">
    <name type="scientific">Chitinophaga pinensis</name>
    <dbReference type="NCBI Taxonomy" id="79329"/>
    <lineage>
        <taxon>Bacteria</taxon>
        <taxon>Pseudomonadati</taxon>
        <taxon>Bacteroidota</taxon>
        <taxon>Chitinophagia</taxon>
        <taxon>Chitinophagales</taxon>
        <taxon>Chitinophagaceae</taxon>
        <taxon>Chitinophaga</taxon>
    </lineage>
</organism>
<reference evidence="1 2" key="1">
    <citation type="submission" date="2019-08" db="EMBL/GenBank/DDBJ databases">
        <title>Whole genome sequencing of chitin degrading bacteria Chitinophaga pinensis YS16.</title>
        <authorList>
            <person name="Singh R.P."/>
            <person name="Manchanda G."/>
            <person name="Maurya I.K."/>
            <person name="Joshi N.K."/>
            <person name="Srivastava A.K."/>
        </authorList>
    </citation>
    <scope>NUCLEOTIDE SEQUENCE [LARGE SCALE GENOMIC DNA]</scope>
    <source>
        <strain evidence="1 2">YS-16</strain>
    </source>
</reference>
<dbReference type="RefSeq" id="WP_146307668.1">
    <property type="nucleotide sequence ID" value="NZ_VOHS01000043.1"/>
</dbReference>
<dbReference type="AlphaFoldDB" id="A0A5C6LKL2"/>
<keyword evidence="2" id="KW-1185">Reference proteome</keyword>
<evidence type="ECO:0000313" key="1">
    <source>
        <dbReference type="EMBL" id="TWV95081.1"/>
    </source>
</evidence>
<proteinExistence type="predicted"/>
<sequence length="101" mass="10936">MEVGENISIAKSTQYLVGEGATSRVDLLSALSMDPTVPLLDSAGNYVPARYSDIQNPIASINNISKNHPYNNWSVVGATYLQIKPVKGLILKSNLSIDLNF</sequence>
<evidence type="ECO:0000313" key="2">
    <source>
        <dbReference type="Proteomes" id="UP000318815"/>
    </source>
</evidence>
<accession>A0A5C6LKL2</accession>
<protein>
    <recommendedName>
        <fullName evidence="3">TonB-dependent receptor</fullName>
    </recommendedName>
</protein>
<gene>
    <name evidence="1" type="ORF">FEF09_25120</name>
</gene>
<evidence type="ECO:0008006" key="3">
    <source>
        <dbReference type="Google" id="ProtNLM"/>
    </source>
</evidence>
<name>A0A5C6LKL2_9BACT</name>